<dbReference type="InterPro" id="IPR036366">
    <property type="entry name" value="PGBDSf"/>
</dbReference>
<dbReference type="Pfam" id="PF03734">
    <property type="entry name" value="YkuD"/>
    <property type="match status" value="1"/>
</dbReference>
<dbReference type="GO" id="GO:0016740">
    <property type="term" value="F:transferase activity"/>
    <property type="evidence" value="ECO:0007669"/>
    <property type="project" value="UniProtKB-KW"/>
</dbReference>
<evidence type="ECO:0000256" key="3">
    <source>
        <dbReference type="ARBA" id="ARBA00022679"/>
    </source>
</evidence>
<dbReference type="InterPro" id="IPR002477">
    <property type="entry name" value="Peptidoglycan-bd-like"/>
</dbReference>
<evidence type="ECO:0000256" key="7">
    <source>
        <dbReference type="PROSITE-ProRule" id="PRU01373"/>
    </source>
</evidence>
<dbReference type="Gene3D" id="2.40.440.10">
    <property type="entry name" value="L,D-transpeptidase catalytic domain-like"/>
    <property type="match status" value="1"/>
</dbReference>
<dbReference type="RefSeq" id="WP_024980806.1">
    <property type="nucleotide sequence ID" value="NZ_CBCRUM010000013.1"/>
</dbReference>
<dbReference type="Pfam" id="PF01471">
    <property type="entry name" value="PG_binding_1"/>
    <property type="match status" value="1"/>
</dbReference>
<evidence type="ECO:0000256" key="5">
    <source>
        <dbReference type="ARBA" id="ARBA00022984"/>
    </source>
</evidence>
<dbReference type="PROSITE" id="PS52029">
    <property type="entry name" value="LD_TPASE"/>
    <property type="match status" value="1"/>
</dbReference>
<proteinExistence type="inferred from homology"/>
<dbReference type="Gene3D" id="1.10.101.10">
    <property type="entry name" value="PGBD-like superfamily/PGBD"/>
    <property type="match status" value="1"/>
</dbReference>
<feature type="domain" description="L,D-TPase catalytic" evidence="8">
    <location>
        <begin position="305"/>
        <end position="483"/>
    </location>
</feature>
<evidence type="ECO:0000313" key="10">
    <source>
        <dbReference type="Proteomes" id="UP000182961"/>
    </source>
</evidence>
<dbReference type="SUPFAM" id="SSF141523">
    <property type="entry name" value="L,D-transpeptidase catalytic domain-like"/>
    <property type="match status" value="1"/>
</dbReference>
<keyword evidence="5 7" id="KW-0573">Peptidoglycan synthesis</keyword>
<sequence length="530" mass="61751">MKPFYLILFFLCCTSCKHYFEEQSTPVVTSSLAPIPDLKVENNAIPFDSSLVMATKNQSLIQFYSAAGFSTVWQSDSLRETVLSMIKTSNIDGLVPNDYQWSTLELYEKRHADLTEKELIEYDILITSNIQQLLSQLKNGKLDPKIVYDTWDLKKTPFNVNLLLSEAFQKKSFKDLVEKCRPTTEVYHQLLEALKIIRQYDDQEFAPIVYSKNIQVNDNVVEMKTIKKILRYWGDLKTRDSLTSKYDGQTLAAIKRFQERHGLVQDGVIGQGTIEALNVSKAIREKQIIANLERWRWFEALQNEDAVFINIPDYKLWVVENQDTTLVHKIVVGTSKRKTPILDSYLRTIVLNPTWTIPPTILVEDIVPAMLKNRNYLLNKNITIYSSTNEVVAPHAWNATKPHAYRYVQGPGPDNTLGEMKILFPNRHSIYLHDTNHRNLFGLSNRSLSSGCIRVEKPLELAEYFLNHSEQWPKEKMDSVVATRKTHYIKIEKKYNLHVWYWTAWSQKGRLFFRKDIYDYDLALYDSLRR</sequence>
<dbReference type="GO" id="GO:0071555">
    <property type="term" value="P:cell wall organization"/>
    <property type="evidence" value="ECO:0007669"/>
    <property type="project" value="UniProtKB-UniRule"/>
</dbReference>
<dbReference type="CDD" id="cd16913">
    <property type="entry name" value="YkuD_like"/>
    <property type="match status" value="1"/>
</dbReference>
<reference evidence="10" key="1">
    <citation type="submission" date="2016-10" db="EMBL/GenBank/DDBJ databases">
        <authorList>
            <person name="Varghese N."/>
            <person name="Submissions S."/>
        </authorList>
    </citation>
    <scope>NUCLEOTIDE SEQUENCE [LARGE SCALE GENOMIC DNA]</scope>
    <source>
        <strain evidence="10">DSM 4002</strain>
    </source>
</reference>
<keyword evidence="6 7" id="KW-0961">Cell wall biogenesis/degradation</keyword>
<evidence type="ECO:0000256" key="6">
    <source>
        <dbReference type="ARBA" id="ARBA00023316"/>
    </source>
</evidence>
<feature type="active site" description="Nucleophile" evidence="7">
    <location>
        <position position="452"/>
    </location>
</feature>
<keyword evidence="3" id="KW-0808">Transferase</keyword>
<comment type="similarity">
    <text evidence="2">Belongs to the YkuD family.</text>
</comment>
<evidence type="ECO:0000256" key="1">
    <source>
        <dbReference type="ARBA" id="ARBA00004752"/>
    </source>
</evidence>
<dbReference type="GO" id="GO:0004180">
    <property type="term" value="F:carboxypeptidase activity"/>
    <property type="evidence" value="ECO:0007669"/>
    <property type="project" value="UniProtKB-ARBA"/>
</dbReference>
<dbReference type="GO" id="GO:0009252">
    <property type="term" value="P:peptidoglycan biosynthetic process"/>
    <property type="evidence" value="ECO:0007669"/>
    <property type="project" value="UniProtKB-UniPathway"/>
</dbReference>
<dbReference type="eggNOG" id="COG2989">
    <property type="taxonomic scope" value="Bacteria"/>
</dbReference>
<evidence type="ECO:0000313" key="9">
    <source>
        <dbReference type="EMBL" id="SFN17428.1"/>
    </source>
</evidence>
<dbReference type="UniPathway" id="UPA00219"/>
<dbReference type="InterPro" id="IPR045380">
    <property type="entry name" value="LD_TPept_scaffold_dom"/>
</dbReference>
<keyword evidence="10" id="KW-1185">Reference proteome</keyword>
<evidence type="ECO:0000256" key="2">
    <source>
        <dbReference type="ARBA" id="ARBA00005992"/>
    </source>
</evidence>
<evidence type="ECO:0000256" key="4">
    <source>
        <dbReference type="ARBA" id="ARBA00022960"/>
    </source>
</evidence>
<dbReference type="InterPro" id="IPR036365">
    <property type="entry name" value="PGBD-like_sf"/>
</dbReference>
<dbReference type="Pfam" id="PF20142">
    <property type="entry name" value="Scaffold"/>
    <property type="match status" value="1"/>
</dbReference>
<dbReference type="InterPro" id="IPR005490">
    <property type="entry name" value="LD_TPept_cat_dom"/>
</dbReference>
<dbReference type="PANTHER" id="PTHR41533:SF2">
    <property type="entry name" value="BLR7131 PROTEIN"/>
    <property type="match status" value="1"/>
</dbReference>
<dbReference type="AlphaFoldDB" id="A0A1I4WUE4"/>
<keyword evidence="4 7" id="KW-0133">Cell shape</keyword>
<dbReference type="EMBL" id="FOUT01000007">
    <property type="protein sequence ID" value="SFN17428.1"/>
    <property type="molecule type" value="Genomic_DNA"/>
</dbReference>
<name>A0A1I4WUE4_9FLAO</name>
<dbReference type="SUPFAM" id="SSF47090">
    <property type="entry name" value="PGBD-like"/>
    <property type="match status" value="1"/>
</dbReference>
<dbReference type="Proteomes" id="UP000182961">
    <property type="component" value="Unassembled WGS sequence"/>
</dbReference>
<dbReference type="InterPro" id="IPR052905">
    <property type="entry name" value="LD-transpeptidase_YkuD-like"/>
</dbReference>
<dbReference type="GO" id="GO:0008360">
    <property type="term" value="P:regulation of cell shape"/>
    <property type="evidence" value="ECO:0007669"/>
    <property type="project" value="UniProtKB-UniRule"/>
</dbReference>
<dbReference type="InterPro" id="IPR038063">
    <property type="entry name" value="Transpep_catalytic_dom"/>
</dbReference>
<gene>
    <name evidence="9" type="ORF">SAMN05444143_107128</name>
</gene>
<evidence type="ECO:0000259" key="8">
    <source>
        <dbReference type="PROSITE" id="PS52029"/>
    </source>
</evidence>
<organism evidence="9 10">
    <name type="scientific">Flavobacterium succinicans</name>
    <dbReference type="NCBI Taxonomy" id="29536"/>
    <lineage>
        <taxon>Bacteria</taxon>
        <taxon>Pseudomonadati</taxon>
        <taxon>Bacteroidota</taxon>
        <taxon>Flavobacteriia</taxon>
        <taxon>Flavobacteriales</taxon>
        <taxon>Flavobacteriaceae</taxon>
        <taxon>Flavobacterium</taxon>
    </lineage>
</organism>
<accession>A0A1I4WUE4</accession>
<dbReference type="PANTHER" id="PTHR41533">
    <property type="entry name" value="L,D-TRANSPEPTIDASE HI_1667-RELATED"/>
    <property type="match status" value="1"/>
</dbReference>
<feature type="active site" description="Proton donor/acceptor" evidence="7">
    <location>
        <position position="433"/>
    </location>
</feature>
<protein>
    <submittedName>
        <fullName evidence="9">Murein L,D-transpeptidase YcbB/YkuD</fullName>
    </submittedName>
</protein>
<comment type="pathway">
    <text evidence="1 7">Cell wall biogenesis; peptidoglycan biosynthesis.</text>
</comment>